<dbReference type="CDD" id="cd02062">
    <property type="entry name" value="Nitro_FMN_reductase"/>
    <property type="match status" value="1"/>
</dbReference>
<evidence type="ECO:0000313" key="1">
    <source>
        <dbReference type="EMBL" id="AGU48030.1"/>
    </source>
</evidence>
<dbReference type="SUPFAM" id="SSF55469">
    <property type="entry name" value="FMN-dependent nitroreductase-like"/>
    <property type="match status" value="2"/>
</dbReference>
<dbReference type="AlphaFoldDB" id="T1X7A5"/>
<dbReference type="Proteomes" id="UP000016223">
    <property type="component" value="Chromosome 1"/>
</dbReference>
<name>T1X7A5_VARPD</name>
<dbReference type="OrthoDB" id="272552at2"/>
<reference evidence="1 2" key="1">
    <citation type="submission" date="2012-10" db="EMBL/GenBank/DDBJ databases">
        <title>Genome sequence of Variovorax paradoxus B4.</title>
        <authorList>
            <person name="Schuldes J."/>
            <person name="Brandt U."/>
            <person name="Hiessl S."/>
            <person name="Wuebbeler J.H."/>
            <person name="Thuermer A."/>
            <person name="Steinbuechel A."/>
            <person name="Daniel R."/>
        </authorList>
    </citation>
    <scope>NUCLEOTIDE SEQUENCE [LARGE SCALE GENOMIC DNA]</scope>
    <source>
        <strain evidence="1 2">B4</strain>
    </source>
</reference>
<gene>
    <name evidence="1" type="ORF">VAPA_1c09100</name>
</gene>
<dbReference type="EMBL" id="CP003911">
    <property type="protein sequence ID" value="AGU48030.1"/>
    <property type="molecule type" value="Genomic_DNA"/>
</dbReference>
<dbReference type="NCBIfam" id="NF047509">
    <property type="entry name" value="Rv3131_FMN_oxido"/>
    <property type="match status" value="1"/>
</dbReference>
<dbReference type="GO" id="GO:0016491">
    <property type="term" value="F:oxidoreductase activity"/>
    <property type="evidence" value="ECO:0007669"/>
    <property type="project" value="InterPro"/>
</dbReference>
<dbReference type="Gene3D" id="3.40.109.10">
    <property type="entry name" value="NADH Oxidase"/>
    <property type="match status" value="1"/>
</dbReference>
<dbReference type="PATRIC" id="fig|1246301.3.peg.928"/>
<dbReference type="HOGENOM" id="CLU_051479_3_0_4"/>
<dbReference type="RefSeq" id="WP_021005579.1">
    <property type="nucleotide sequence ID" value="NC_022247.1"/>
</dbReference>
<protein>
    <submittedName>
        <fullName evidence="1">Nitroreductase-like domain-containing protein</fullName>
    </submittedName>
</protein>
<organism evidence="1 2">
    <name type="scientific">Variovorax paradoxus B4</name>
    <dbReference type="NCBI Taxonomy" id="1246301"/>
    <lineage>
        <taxon>Bacteria</taxon>
        <taxon>Pseudomonadati</taxon>
        <taxon>Pseudomonadota</taxon>
        <taxon>Betaproteobacteria</taxon>
        <taxon>Burkholderiales</taxon>
        <taxon>Comamonadaceae</taxon>
        <taxon>Variovorax</taxon>
    </lineage>
</organism>
<accession>T1X7A5</accession>
<proteinExistence type="predicted"/>
<sequence length="370" mass="40287">MNRRRLITAATIAAAAAGAGGVLSFHALRRDNQAYEQAVQALWRRAPDGTPGPSGLVQELVRHATLAPSSHNTQCWKFGGDEKSISIRPDFGRRCPVVDPDDHHLFVSLGCAAENLVQAAAAMGFRGDASFRDGPQEALDIALEPAKPVDSALFQAITRRQSTRAEFDGRPLSNEELKTLEIAGTGNGVRVLLLTGQQALESVLDYVVQCNTAQMRDPAFVRELKAWIRFNGAQAVDTGDGLFAKSSGNPAMPGWLGPRAFDLFFTEKAENDKYARHIRSSAGIAVFVSEADDKRHWLEAGRAFERFALQATALGVRTAHLNQPVEVSRLRPRFAESLGIASGRPDLVVRFGRGPETPRSLRRPVDAVWA</sequence>
<evidence type="ECO:0000313" key="2">
    <source>
        <dbReference type="Proteomes" id="UP000016223"/>
    </source>
</evidence>
<dbReference type="KEGG" id="vpd:VAPA_1c09100"/>
<dbReference type="InterPro" id="IPR000415">
    <property type="entry name" value="Nitroreductase-like"/>
</dbReference>